<organism evidence="2 3">
    <name type="scientific">Lacticaseibacillus camelliae DSM 22697 = JCM 13995</name>
    <dbReference type="NCBI Taxonomy" id="1423730"/>
    <lineage>
        <taxon>Bacteria</taxon>
        <taxon>Bacillati</taxon>
        <taxon>Bacillota</taxon>
        <taxon>Bacilli</taxon>
        <taxon>Lactobacillales</taxon>
        <taxon>Lactobacillaceae</taxon>
        <taxon>Lacticaseibacillus</taxon>
    </lineage>
</organism>
<dbReference type="STRING" id="1423730.FC75_GL000971"/>
<protein>
    <recommendedName>
        <fullName evidence="1">UPF0246 protein FC75_GL000971</fullName>
    </recommendedName>
</protein>
<keyword evidence="3" id="KW-1185">Reference proteome</keyword>
<dbReference type="NCBIfam" id="NF002543">
    <property type="entry name" value="PRK02101.1-4"/>
    <property type="match status" value="1"/>
</dbReference>
<dbReference type="Pfam" id="PF03883">
    <property type="entry name" value="H2O2_YaaD"/>
    <property type="match status" value="1"/>
</dbReference>
<reference evidence="2 3" key="1">
    <citation type="journal article" date="2015" name="Genome Announc.">
        <title>Expanding the biotechnology potential of lactobacilli through comparative genomics of 213 strains and associated genera.</title>
        <authorList>
            <person name="Sun Z."/>
            <person name="Harris H.M."/>
            <person name="McCann A."/>
            <person name="Guo C."/>
            <person name="Argimon S."/>
            <person name="Zhang W."/>
            <person name="Yang X."/>
            <person name="Jeffery I.B."/>
            <person name="Cooney J.C."/>
            <person name="Kagawa T.F."/>
            <person name="Liu W."/>
            <person name="Song Y."/>
            <person name="Salvetti E."/>
            <person name="Wrobel A."/>
            <person name="Rasinkangas P."/>
            <person name="Parkhill J."/>
            <person name="Rea M.C."/>
            <person name="O'Sullivan O."/>
            <person name="Ritari J."/>
            <person name="Douillard F.P."/>
            <person name="Paul Ross R."/>
            <person name="Yang R."/>
            <person name="Briner A.E."/>
            <person name="Felis G.E."/>
            <person name="de Vos W.M."/>
            <person name="Barrangou R."/>
            <person name="Klaenhammer T.R."/>
            <person name="Caufield P.W."/>
            <person name="Cui Y."/>
            <person name="Zhang H."/>
            <person name="O'Toole P.W."/>
        </authorList>
    </citation>
    <scope>NUCLEOTIDE SEQUENCE [LARGE SCALE GENOMIC DNA]</scope>
    <source>
        <strain evidence="2 3">DSM 22697</strain>
    </source>
</reference>
<dbReference type="HAMAP" id="MF_00652">
    <property type="entry name" value="UPF0246"/>
    <property type="match status" value="1"/>
</dbReference>
<dbReference type="GO" id="GO:0033194">
    <property type="term" value="P:response to hydroperoxide"/>
    <property type="evidence" value="ECO:0007669"/>
    <property type="project" value="TreeGrafter"/>
</dbReference>
<evidence type="ECO:0000313" key="3">
    <source>
        <dbReference type="Proteomes" id="UP000050865"/>
    </source>
</evidence>
<dbReference type="PANTHER" id="PTHR30283">
    <property type="entry name" value="PEROXIDE STRESS RESPONSE PROTEIN YAAA"/>
    <property type="match status" value="1"/>
</dbReference>
<dbReference type="InterPro" id="IPR005583">
    <property type="entry name" value="YaaA"/>
</dbReference>
<dbReference type="RefSeq" id="WP_056989091.1">
    <property type="nucleotide sequence ID" value="NZ_AYZJ01000019.1"/>
</dbReference>
<name>A0A0R2FLJ3_9LACO</name>
<dbReference type="PANTHER" id="PTHR30283:SF4">
    <property type="entry name" value="PEROXIDE STRESS RESISTANCE PROTEIN YAAA"/>
    <property type="match status" value="1"/>
</dbReference>
<dbReference type="AlphaFoldDB" id="A0A0R2FLJ3"/>
<dbReference type="EMBL" id="AYZJ01000019">
    <property type="protein sequence ID" value="KRN25060.1"/>
    <property type="molecule type" value="Genomic_DNA"/>
</dbReference>
<gene>
    <name evidence="2" type="ORF">FC75_GL000971</name>
</gene>
<sequence>MQLIIAPAKKMQVDHDSFAPTTWPQYLAEAQVLLNALRRLSYDEVKAVWRCSEQLAKPNYAWLHHMALQKEVSPAVMSYVGIQYQSMAPGLLTEAGLTYLSAHLRILSGFYGVLRPFDAVVPYRLELGSRLPVGRAKNLYDFWGDRLYRALDWTGPVVNLASNEYAKAVTPYLQPTDRFVTVVFGTLKDGKIKTRATYAKQARGAMVRFAAEHQLTTPAGLKAFDDPRYRYAATYSTRDRLVFLSTEKTRRKGG</sequence>
<evidence type="ECO:0000256" key="1">
    <source>
        <dbReference type="HAMAP-Rule" id="MF_00652"/>
    </source>
</evidence>
<comment type="similarity">
    <text evidence="1">Belongs to the UPF0246 family.</text>
</comment>
<proteinExistence type="inferred from homology"/>
<comment type="caution">
    <text evidence="2">The sequence shown here is derived from an EMBL/GenBank/DDBJ whole genome shotgun (WGS) entry which is preliminary data.</text>
</comment>
<dbReference type="Proteomes" id="UP000050865">
    <property type="component" value="Unassembled WGS sequence"/>
</dbReference>
<evidence type="ECO:0000313" key="2">
    <source>
        <dbReference type="EMBL" id="KRN25060.1"/>
    </source>
</evidence>
<dbReference type="PATRIC" id="fig|1423730.4.peg.1025"/>
<dbReference type="GO" id="GO:0005829">
    <property type="term" value="C:cytosol"/>
    <property type="evidence" value="ECO:0007669"/>
    <property type="project" value="TreeGrafter"/>
</dbReference>
<accession>A0A0R2FLJ3</accession>